<dbReference type="EMBL" id="JASCZI010093678">
    <property type="protein sequence ID" value="MED6153429.1"/>
    <property type="molecule type" value="Genomic_DNA"/>
</dbReference>
<comment type="caution">
    <text evidence="1">The sequence shown here is derived from an EMBL/GenBank/DDBJ whole genome shotgun (WGS) entry which is preliminary data.</text>
</comment>
<protein>
    <submittedName>
        <fullName evidence="1">Uncharacterized protein</fullName>
    </submittedName>
</protein>
<name>A0ABU6TX35_9FABA</name>
<keyword evidence="2" id="KW-1185">Reference proteome</keyword>
<feature type="non-terminal residue" evidence="1">
    <location>
        <position position="65"/>
    </location>
</feature>
<reference evidence="1 2" key="1">
    <citation type="journal article" date="2023" name="Plants (Basel)">
        <title>Bridging the Gap: Combining Genomics and Transcriptomics Approaches to Understand Stylosanthes scabra, an Orphan Legume from the Brazilian Caatinga.</title>
        <authorList>
            <person name="Ferreira-Neto J.R.C."/>
            <person name="da Silva M.D."/>
            <person name="Binneck E."/>
            <person name="de Melo N.F."/>
            <person name="da Silva R.H."/>
            <person name="de Melo A.L.T.M."/>
            <person name="Pandolfi V."/>
            <person name="Bustamante F.O."/>
            <person name="Brasileiro-Vidal A.C."/>
            <person name="Benko-Iseppon A.M."/>
        </authorList>
    </citation>
    <scope>NUCLEOTIDE SEQUENCE [LARGE SCALE GENOMIC DNA]</scope>
    <source>
        <tissue evidence="1">Leaves</tissue>
    </source>
</reference>
<organism evidence="1 2">
    <name type="scientific">Stylosanthes scabra</name>
    <dbReference type="NCBI Taxonomy" id="79078"/>
    <lineage>
        <taxon>Eukaryota</taxon>
        <taxon>Viridiplantae</taxon>
        <taxon>Streptophyta</taxon>
        <taxon>Embryophyta</taxon>
        <taxon>Tracheophyta</taxon>
        <taxon>Spermatophyta</taxon>
        <taxon>Magnoliopsida</taxon>
        <taxon>eudicotyledons</taxon>
        <taxon>Gunneridae</taxon>
        <taxon>Pentapetalae</taxon>
        <taxon>rosids</taxon>
        <taxon>fabids</taxon>
        <taxon>Fabales</taxon>
        <taxon>Fabaceae</taxon>
        <taxon>Papilionoideae</taxon>
        <taxon>50 kb inversion clade</taxon>
        <taxon>dalbergioids sensu lato</taxon>
        <taxon>Dalbergieae</taxon>
        <taxon>Pterocarpus clade</taxon>
        <taxon>Stylosanthes</taxon>
    </lineage>
</organism>
<gene>
    <name evidence="1" type="ORF">PIB30_101939</name>
</gene>
<sequence>LSQSSIGIKSKVSRIKFNNLEQRFNGHGWQHGWKLHSFHTHQRAFQQQTTTLQWEKLLLLERENE</sequence>
<dbReference type="Proteomes" id="UP001341840">
    <property type="component" value="Unassembled WGS sequence"/>
</dbReference>
<feature type="non-terminal residue" evidence="1">
    <location>
        <position position="1"/>
    </location>
</feature>
<evidence type="ECO:0000313" key="1">
    <source>
        <dbReference type="EMBL" id="MED6153429.1"/>
    </source>
</evidence>
<evidence type="ECO:0000313" key="2">
    <source>
        <dbReference type="Proteomes" id="UP001341840"/>
    </source>
</evidence>
<accession>A0ABU6TX35</accession>
<proteinExistence type="predicted"/>